<dbReference type="AlphaFoldDB" id="A0A3P7KT65"/>
<evidence type="ECO:0000313" key="1">
    <source>
        <dbReference type="EMBL" id="VDM73695.1"/>
    </source>
</evidence>
<reference evidence="1 2" key="1">
    <citation type="submission" date="2018-11" db="EMBL/GenBank/DDBJ databases">
        <authorList>
            <consortium name="Pathogen Informatics"/>
        </authorList>
    </citation>
    <scope>NUCLEOTIDE SEQUENCE [LARGE SCALE GENOMIC DNA]</scope>
</reference>
<dbReference type="OrthoDB" id="5854925at2759"/>
<dbReference type="EMBL" id="UYYB01031974">
    <property type="protein sequence ID" value="VDM73695.1"/>
    <property type="molecule type" value="Genomic_DNA"/>
</dbReference>
<dbReference type="Proteomes" id="UP000270094">
    <property type="component" value="Unassembled WGS sequence"/>
</dbReference>
<sequence length="62" mass="6868">MEEVELAKEIADTLRNNKPDEIVYGAAKAAPGKWASVVRLLNIKTGEVLSLFELPQDEAAKW</sequence>
<proteinExistence type="predicted"/>
<name>A0A3P7KT65_STRVU</name>
<evidence type="ECO:0000313" key="2">
    <source>
        <dbReference type="Proteomes" id="UP000270094"/>
    </source>
</evidence>
<organism evidence="1 2">
    <name type="scientific">Strongylus vulgaris</name>
    <name type="common">Blood worm</name>
    <dbReference type="NCBI Taxonomy" id="40348"/>
    <lineage>
        <taxon>Eukaryota</taxon>
        <taxon>Metazoa</taxon>
        <taxon>Ecdysozoa</taxon>
        <taxon>Nematoda</taxon>
        <taxon>Chromadorea</taxon>
        <taxon>Rhabditida</taxon>
        <taxon>Rhabditina</taxon>
        <taxon>Rhabditomorpha</taxon>
        <taxon>Strongyloidea</taxon>
        <taxon>Strongylidae</taxon>
        <taxon>Strongylus</taxon>
    </lineage>
</organism>
<keyword evidence="2" id="KW-1185">Reference proteome</keyword>
<gene>
    <name evidence="1" type="ORF">SVUK_LOCUS8693</name>
</gene>
<protein>
    <submittedName>
        <fullName evidence="1">Uncharacterized protein</fullName>
    </submittedName>
</protein>
<accession>A0A3P7KT65</accession>